<dbReference type="Pfam" id="PF00128">
    <property type="entry name" value="Alpha-amylase"/>
    <property type="match status" value="1"/>
</dbReference>
<feature type="domain" description="Glycosyl hydrolase family 13 catalytic" evidence="1">
    <location>
        <begin position="44"/>
        <end position="471"/>
    </location>
</feature>
<dbReference type="EMBL" id="BMEC01000029">
    <property type="protein sequence ID" value="GGC56584.1"/>
    <property type="molecule type" value="Genomic_DNA"/>
</dbReference>
<reference evidence="3" key="1">
    <citation type="journal article" date="2019" name="Int. J. Syst. Evol. Microbiol.">
        <title>The Global Catalogue of Microorganisms (GCM) 10K type strain sequencing project: providing services to taxonomists for standard genome sequencing and annotation.</title>
        <authorList>
            <consortium name="The Broad Institute Genomics Platform"/>
            <consortium name="The Broad Institute Genome Sequencing Center for Infectious Disease"/>
            <person name="Wu L."/>
            <person name="Ma J."/>
        </authorList>
    </citation>
    <scope>NUCLEOTIDE SEQUENCE [LARGE SCALE GENOMIC DNA]</scope>
    <source>
        <strain evidence="3">CGMCC 1.10832</strain>
    </source>
</reference>
<dbReference type="Proteomes" id="UP000636010">
    <property type="component" value="Unassembled WGS sequence"/>
</dbReference>
<name>A0ABQ1NAD2_9BACT</name>
<dbReference type="PANTHER" id="PTHR10357:SF209">
    <property type="entry name" value="PERIPLASMIC ALPHA-AMYLASE"/>
    <property type="match status" value="1"/>
</dbReference>
<evidence type="ECO:0000313" key="3">
    <source>
        <dbReference type="Proteomes" id="UP000636010"/>
    </source>
</evidence>
<evidence type="ECO:0000313" key="2">
    <source>
        <dbReference type="EMBL" id="GGC56584.1"/>
    </source>
</evidence>
<dbReference type="SUPFAM" id="SSF51445">
    <property type="entry name" value="(Trans)glycosidases"/>
    <property type="match status" value="1"/>
</dbReference>
<evidence type="ECO:0000259" key="1">
    <source>
        <dbReference type="SMART" id="SM00642"/>
    </source>
</evidence>
<dbReference type="PROSITE" id="PS51257">
    <property type="entry name" value="PROKAR_LIPOPROTEIN"/>
    <property type="match status" value="1"/>
</dbReference>
<dbReference type="SMART" id="SM00642">
    <property type="entry name" value="Aamy"/>
    <property type="match status" value="1"/>
</dbReference>
<protein>
    <recommendedName>
        <fullName evidence="1">Glycosyl hydrolase family 13 catalytic domain-containing protein</fullName>
    </recommendedName>
</protein>
<accession>A0ABQ1NAD2</accession>
<sequence>MNKSIYTVLIILFFTACNSIPNETSKGGNKPKAPFMWENATVYFLLADRFNNGDSTNDYNFGRKQDGAALRSFMGGDIKGITQKIKEGYFSDLGVNAIWVNPLVEQIHGAVDEGTGKSYGFHGYWTKDWTALDPNFGTMEDLQELVRVAHENGIRILLDVVMNHTGPVTEKDPQWPDKWVRTDPNCTYEDWESTVKCTLVDNLPDILTESEEEVDLPQHLLDKWEREGRLARELIELDEFFDRTGYPRAPKYYIIKWLIDYVKALGIDGFRVDTVKHTEAGVWGELYAEALKALEDWKNEHPEEKLDDLPFYMVGEVYNYSIHNGLNYTYDGDTAINFFEEGFKSMINFSLKWEVAQKPLDEVYSNYSKILNEGELKEKSVLNYLSSHDDGQPFDANRDNVFNTANYLLLAPGAAQIYYGDETARKLNAQANGDATLRSFMNWDELENNIDRKDYRIQEIQKHWQKLGQFRNNHPAIGAGVHQKLNDMPYTFARTYSDSSYTDKVVVVMDSGSNSIDVKNIFSEGEEIRNFYTGETAVVKHQALTFKKAGRIMLLEVIP</sequence>
<dbReference type="Gene3D" id="3.20.20.80">
    <property type="entry name" value="Glycosidases"/>
    <property type="match status" value="2"/>
</dbReference>
<keyword evidence="3" id="KW-1185">Reference proteome</keyword>
<proteinExistence type="predicted"/>
<organism evidence="2 3">
    <name type="scientific">Marivirga lumbricoides</name>
    <dbReference type="NCBI Taxonomy" id="1046115"/>
    <lineage>
        <taxon>Bacteria</taxon>
        <taxon>Pseudomonadati</taxon>
        <taxon>Bacteroidota</taxon>
        <taxon>Cytophagia</taxon>
        <taxon>Cytophagales</taxon>
        <taxon>Marivirgaceae</taxon>
        <taxon>Marivirga</taxon>
    </lineage>
</organism>
<dbReference type="PANTHER" id="PTHR10357">
    <property type="entry name" value="ALPHA-AMYLASE FAMILY MEMBER"/>
    <property type="match status" value="1"/>
</dbReference>
<comment type="caution">
    <text evidence="2">The sequence shown here is derived from an EMBL/GenBank/DDBJ whole genome shotgun (WGS) entry which is preliminary data.</text>
</comment>
<dbReference type="InterPro" id="IPR006047">
    <property type="entry name" value="GH13_cat_dom"/>
</dbReference>
<dbReference type="InterPro" id="IPR017853">
    <property type="entry name" value="GH"/>
</dbReference>
<gene>
    <name evidence="2" type="ORF">GCM10011506_47850</name>
</gene>
<dbReference type="RefSeq" id="WP_188467894.1">
    <property type="nucleotide sequence ID" value="NZ_BAABHU010000029.1"/>
</dbReference>